<sequence>MTLPSAAPAFSTWTALVPVVLGAAALLVVPGLLTGWALRLRGVVLLTAAPALTVALTGTTALVAPHLGLRWDAGTVAAALAVAVAAAALTGRVLPRSLRRGRADDPPRETGPVLAVVAGTLLGAAVAAATTARGLGRADVVSQGFDTIFHLNAVRWVLDTGSASPVDVGRLTSRDAASAYYPAAWHGLAALVAEHSTPVAAANALVLLVPGLAWSLSCALLVRALCGARPLPLLLAPVLAQGFVAFPWYVDRGGLWPLVLGTALVPALLGALALATAGGERVGSAPADVRWRAALVAVAAAGACGLAHPDAFFTGALLALVLLVVTVVPAHLLPWRGARAQWAVVAGTAGGAAVVAAGGWLFREQLASVARADWPATRSVGKAVVEVLTGAPAGAGSSWVVAALVLLGAVRAARDVAWRWLVVGHVVVGALDVLAAAVDAPVSQLLTGLWYNDRGRLAASLPVTGTALAVLGVLWAADALRRRAVRAALATAAALAAVVAQVGGSAAQLAKSNADAAEDPRTSLVTLAEQRFLEGLRRYVPEGAVVAGNPWDGSSFAYALSGVPVLYPHLRGNFPQDWVFLADHLQDAGTDPAVCAALGRTGVRYVLDDGQLWRPPKLEPAGYTAFRLFQGRPGFVEVASGGGVTLYEITACDR</sequence>
<feature type="transmembrane region" description="Helical" evidence="1">
    <location>
        <begin position="417"/>
        <end position="437"/>
    </location>
</feature>
<feature type="transmembrane region" description="Helical" evidence="1">
    <location>
        <begin position="314"/>
        <end position="335"/>
    </location>
</feature>
<feature type="transmembrane region" description="Helical" evidence="1">
    <location>
        <begin position="383"/>
        <end position="410"/>
    </location>
</feature>
<gene>
    <name evidence="2" type="ORF">BJ968_002940</name>
</gene>
<feature type="transmembrane region" description="Helical" evidence="1">
    <location>
        <begin position="112"/>
        <end position="132"/>
    </location>
</feature>
<comment type="caution">
    <text evidence="2">The sequence shown here is derived from an EMBL/GenBank/DDBJ whole genome shotgun (WGS) entry which is preliminary data.</text>
</comment>
<evidence type="ECO:0000256" key="1">
    <source>
        <dbReference type="SAM" id="Phobius"/>
    </source>
</evidence>
<proteinExistence type="predicted"/>
<name>A0A7Y9DMN7_9ACTN</name>
<keyword evidence="3" id="KW-1185">Reference proteome</keyword>
<evidence type="ECO:0000313" key="3">
    <source>
        <dbReference type="Proteomes" id="UP000521922"/>
    </source>
</evidence>
<protein>
    <submittedName>
        <fullName evidence="2">Uncharacterized protein</fullName>
    </submittedName>
</protein>
<feature type="transmembrane region" description="Helical" evidence="1">
    <location>
        <begin position="484"/>
        <end position="503"/>
    </location>
</feature>
<dbReference type="Proteomes" id="UP000521922">
    <property type="component" value="Unassembled WGS sequence"/>
</dbReference>
<feature type="transmembrane region" description="Helical" evidence="1">
    <location>
        <begin position="231"/>
        <end position="249"/>
    </location>
</feature>
<organism evidence="2 3">
    <name type="scientific">Kineococcus aurantiacus</name>
    <dbReference type="NCBI Taxonomy" id="37633"/>
    <lineage>
        <taxon>Bacteria</taxon>
        <taxon>Bacillati</taxon>
        <taxon>Actinomycetota</taxon>
        <taxon>Actinomycetes</taxon>
        <taxon>Kineosporiales</taxon>
        <taxon>Kineosporiaceae</taxon>
        <taxon>Kineococcus</taxon>
    </lineage>
</organism>
<keyword evidence="1" id="KW-0472">Membrane</keyword>
<feature type="transmembrane region" description="Helical" evidence="1">
    <location>
        <begin position="200"/>
        <end position="222"/>
    </location>
</feature>
<accession>A0A7Y9DMN7</accession>
<feature type="transmembrane region" description="Helical" evidence="1">
    <location>
        <begin position="255"/>
        <end position="277"/>
    </location>
</feature>
<dbReference type="AlphaFoldDB" id="A0A7Y9DMN7"/>
<dbReference type="RefSeq" id="WP_179753105.1">
    <property type="nucleotide sequence ID" value="NZ_BAAAGN010000010.1"/>
</dbReference>
<dbReference type="EMBL" id="JACCBB010000001">
    <property type="protein sequence ID" value="NYD23400.1"/>
    <property type="molecule type" value="Genomic_DNA"/>
</dbReference>
<keyword evidence="1" id="KW-1133">Transmembrane helix</keyword>
<feature type="transmembrane region" description="Helical" evidence="1">
    <location>
        <begin position="43"/>
        <end position="67"/>
    </location>
</feature>
<feature type="transmembrane region" description="Helical" evidence="1">
    <location>
        <begin position="73"/>
        <end position="91"/>
    </location>
</feature>
<dbReference type="InterPro" id="IPR046671">
    <property type="entry name" value="DUF6541"/>
</dbReference>
<dbReference type="Pfam" id="PF20176">
    <property type="entry name" value="DUF6541"/>
    <property type="match status" value="1"/>
</dbReference>
<feature type="transmembrane region" description="Helical" evidence="1">
    <location>
        <begin position="289"/>
        <end position="308"/>
    </location>
</feature>
<feature type="transmembrane region" description="Helical" evidence="1">
    <location>
        <begin position="457"/>
        <end position="477"/>
    </location>
</feature>
<feature type="transmembrane region" description="Helical" evidence="1">
    <location>
        <begin position="342"/>
        <end position="363"/>
    </location>
</feature>
<evidence type="ECO:0000313" key="2">
    <source>
        <dbReference type="EMBL" id="NYD23400.1"/>
    </source>
</evidence>
<reference evidence="2 3" key="1">
    <citation type="submission" date="2020-07" db="EMBL/GenBank/DDBJ databases">
        <title>Sequencing the genomes of 1000 actinobacteria strains.</title>
        <authorList>
            <person name="Klenk H.-P."/>
        </authorList>
    </citation>
    <scope>NUCLEOTIDE SEQUENCE [LARGE SCALE GENOMIC DNA]</scope>
    <source>
        <strain evidence="2 3">DSM 7487</strain>
    </source>
</reference>
<feature type="transmembrane region" description="Helical" evidence="1">
    <location>
        <begin position="12"/>
        <end position="36"/>
    </location>
</feature>
<keyword evidence="1" id="KW-0812">Transmembrane</keyword>